<evidence type="ECO:0000313" key="5">
    <source>
        <dbReference type="Proteomes" id="UP001143364"/>
    </source>
</evidence>
<feature type="domain" description="Sulphur oxidation protein SoxZ" evidence="2">
    <location>
        <begin position="183"/>
        <end position="271"/>
    </location>
</feature>
<organism evidence="4 5">
    <name type="scientific">Methylopila jiangsuensis</name>
    <dbReference type="NCBI Taxonomy" id="586230"/>
    <lineage>
        <taxon>Bacteria</taxon>
        <taxon>Pseudomonadati</taxon>
        <taxon>Pseudomonadota</taxon>
        <taxon>Alphaproteobacteria</taxon>
        <taxon>Hyphomicrobiales</taxon>
        <taxon>Methylopilaceae</taxon>
        <taxon>Methylopila</taxon>
    </lineage>
</organism>
<keyword evidence="1" id="KW-0732">Signal</keyword>
<proteinExistence type="predicted"/>
<dbReference type="RefSeq" id="WP_271203437.1">
    <property type="nucleotide sequence ID" value="NZ_BSFK01000005.1"/>
</dbReference>
<dbReference type="InterPro" id="IPR014880">
    <property type="entry name" value="SoxZ_dom"/>
</dbReference>
<feature type="chain" id="PRO_5040804636" evidence="1">
    <location>
        <begin position="27"/>
        <end position="280"/>
    </location>
</feature>
<dbReference type="InterPro" id="IPR014756">
    <property type="entry name" value="Ig_E-set"/>
</dbReference>
<protein>
    <submittedName>
        <fullName evidence="4">Quinoprotein dehydrogenase-associated SoxYZ-like carrier</fullName>
    </submittedName>
</protein>
<dbReference type="EMBL" id="BSFK01000005">
    <property type="protein sequence ID" value="GLK75490.1"/>
    <property type="molecule type" value="Genomic_DNA"/>
</dbReference>
<evidence type="ECO:0000259" key="2">
    <source>
        <dbReference type="Pfam" id="PF08770"/>
    </source>
</evidence>
<evidence type="ECO:0000256" key="1">
    <source>
        <dbReference type="SAM" id="SignalP"/>
    </source>
</evidence>
<name>A0A9W6N2P1_9HYPH</name>
<comment type="caution">
    <text evidence="4">The sequence shown here is derived from an EMBL/GenBank/DDBJ whole genome shotgun (WGS) entry which is preliminary data.</text>
</comment>
<dbReference type="InterPro" id="IPR038162">
    <property type="entry name" value="SoxY_sf"/>
</dbReference>
<dbReference type="SUPFAM" id="SSF81296">
    <property type="entry name" value="E set domains"/>
    <property type="match status" value="1"/>
</dbReference>
<dbReference type="InterPro" id="IPR013783">
    <property type="entry name" value="Ig-like_fold"/>
</dbReference>
<gene>
    <name evidence="4" type="ORF">GCM10008171_07440</name>
</gene>
<dbReference type="NCBIfam" id="TIGR04557">
    <property type="entry name" value="fuse_rel_SoxYZ"/>
    <property type="match status" value="1"/>
</dbReference>
<accession>A0A9W6N2P1</accession>
<dbReference type="InterPro" id="IPR030831">
    <property type="entry name" value="Fuse-rel_SoxYZ"/>
</dbReference>
<keyword evidence="5" id="KW-1185">Reference proteome</keyword>
<evidence type="ECO:0000313" key="4">
    <source>
        <dbReference type="EMBL" id="GLK75490.1"/>
    </source>
</evidence>
<dbReference type="Pfam" id="PF13501">
    <property type="entry name" value="SoxY"/>
    <property type="match status" value="1"/>
</dbReference>
<dbReference type="Pfam" id="PF08770">
    <property type="entry name" value="SoxZ"/>
    <property type="match status" value="1"/>
</dbReference>
<dbReference type="Gene3D" id="2.60.40.2470">
    <property type="entry name" value="SoxY domain"/>
    <property type="match status" value="1"/>
</dbReference>
<dbReference type="Proteomes" id="UP001143364">
    <property type="component" value="Unassembled WGS sequence"/>
</dbReference>
<reference evidence="4" key="1">
    <citation type="journal article" date="2014" name="Int. J. Syst. Evol. Microbiol.">
        <title>Complete genome sequence of Corynebacterium casei LMG S-19264T (=DSM 44701T), isolated from a smear-ripened cheese.</title>
        <authorList>
            <consortium name="US DOE Joint Genome Institute (JGI-PGF)"/>
            <person name="Walter F."/>
            <person name="Albersmeier A."/>
            <person name="Kalinowski J."/>
            <person name="Ruckert C."/>
        </authorList>
    </citation>
    <scope>NUCLEOTIDE SEQUENCE</scope>
    <source>
        <strain evidence="4">VKM B-2555</strain>
    </source>
</reference>
<feature type="signal peptide" evidence="1">
    <location>
        <begin position="1"/>
        <end position="26"/>
    </location>
</feature>
<dbReference type="InterPro" id="IPR032711">
    <property type="entry name" value="SoxY"/>
</dbReference>
<evidence type="ECO:0000259" key="3">
    <source>
        <dbReference type="Pfam" id="PF13501"/>
    </source>
</evidence>
<dbReference type="Gene3D" id="2.60.40.10">
    <property type="entry name" value="Immunoglobulins"/>
    <property type="match status" value="1"/>
</dbReference>
<dbReference type="AlphaFoldDB" id="A0A9W6N2P1"/>
<sequence length="280" mass="29502">MSRRVLASSFAAVSLAAALAAAPAWAEDNTDKVFETFRQDAFGDRPIEAGSALLSMDAPKRAEDAAIVPIGVTVALPAGDPRNISKVTLIVDENPAPVAATFTLGQKRKEFALTTRLRVNAYSSVRAVLETDDGELHMTSRFVKASGGCSAPALKDADQALANLGQLKFRPIAENASAKPEGASAASHMSEAQLMIRHPNYSGLQMDPIDRSYIPARFVNNIVVKQGDQTVFTMEGGISLSEDPSIQFSYLADGGPVTVKASDTEGVEFSGALSAKKSGS</sequence>
<reference evidence="4" key="2">
    <citation type="submission" date="2023-01" db="EMBL/GenBank/DDBJ databases">
        <authorList>
            <person name="Sun Q."/>
            <person name="Evtushenko L."/>
        </authorList>
    </citation>
    <scope>NUCLEOTIDE SEQUENCE</scope>
    <source>
        <strain evidence="4">VKM B-2555</strain>
    </source>
</reference>
<feature type="domain" description="Ig-like SoxY" evidence="3">
    <location>
        <begin position="39"/>
        <end position="149"/>
    </location>
</feature>